<sequence length="130" mass="14745">MSIEDRNYIAFKIAANNVTPFDLFFTNEEGESLQFSYSSEKQGLFFSRKNTAYQISGEGDSSMEESDVLAIDTKKALSVQIFLDRSSIEIFINENETITSTFYVQKSFSLLQLNSQTEHLLEDLALGNIE</sequence>
<dbReference type="EMBL" id="CP027768">
    <property type="protein sequence ID" value="AYW50262.1"/>
    <property type="molecule type" value="Genomic_DNA"/>
</dbReference>
<dbReference type="AlphaFoldDB" id="A0A3G5FIU5"/>
<reference evidence="2 4" key="1">
    <citation type="journal article" date="2012" name="Int. J. Syst. Evol. Microbiol.">
        <title>Characterization of Tetragenococcus strains from sugar thick juice reveals a novel species, Tetragenococcus osmophilus sp. nov., and divides Tetragenococcus halophilus into two subspecies, T. halophilus subsp. halophilus subsp. nov. and T. halophilus subsp. flandriensis subsp. nov.</title>
        <authorList>
            <person name="Juste A."/>
            <person name="Van Trappen S."/>
            <person name="Verreth C."/>
            <person name="Cleenwerck I."/>
            <person name="De Vos P."/>
            <person name="Lievens B."/>
            <person name="Willems K.A."/>
        </authorList>
    </citation>
    <scope>NUCLEOTIDE SEQUENCE [LARGE SCALE GENOMIC DNA]</scope>
    <source>
        <strain evidence="2 4">LMG 26042</strain>
    </source>
</reference>
<protein>
    <recommendedName>
        <fullName evidence="1">Glycosyl hydrolase family 32 C-terminal domain-containing protein</fullName>
    </recommendedName>
</protein>
<evidence type="ECO:0000313" key="4">
    <source>
        <dbReference type="Proteomes" id="UP000280475"/>
    </source>
</evidence>
<dbReference type="InterPro" id="IPR013320">
    <property type="entry name" value="ConA-like_dom_sf"/>
</dbReference>
<evidence type="ECO:0000313" key="2">
    <source>
        <dbReference type="EMBL" id="AYW50262.1"/>
    </source>
</evidence>
<proteinExistence type="predicted"/>
<organism evidence="2 4">
    <name type="scientific">Tetragenococcus halophilus</name>
    <name type="common">Pediococcus halophilus</name>
    <dbReference type="NCBI Taxonomy" id="51669"/>
    <lineage>
        <taxon>Bacteria</taxon>
        <taxon>Bacillati</taxon>
        <taxon>Bacillota</taxon>
        <taxon>Bacilli</taxon>
        <taxon>Lactobacillales</taxon>
        <taxon>Enterococcaceae</taxon>
        <taxon>Tetragenococcus</taxon>
    </lineage>
</organism>
<dbReference type="PANTHER" id="PTHR43101">
    <property type="entry name" value="BETA-FRUCTOSIDASE"/>
    <property type="match status" value="1"/>
</dbReference>
<dbReference type="SUPFAM" id="SSF49899">
    <property type="entry name" value="Concanavalin A-like lectins/glucanases"/>
    <property type="match status" value="1"/>
</dbReference>
<accession>A0A3G5FIU5</accession>
<evidence type="ECO:0000313" key="3">
    <source>
        <dbReference type="EMBL" id="QGP75351.1"/>
    </source>
</evidence>
<reference evidence="3 5" key="3">
    <citation type="submission" date="2019-11" db="EMBL/GenBank/DDBJ databases">
        <authorList>
            <person name="Kim E."/>
            <person name="Lee J."/>
            <person name="Jeon K."/>
            <person name="Lee Y."/>
        </authorList>
    </citation>
    <scope>NUCLEOTIDE SEQUENCE [LARGE SCALE GENOMIC DNA]</scope>
    <source>
        <strain evidence="3 5">YJ1</strain>
    </source>
</reference>
<dbReference type="Pfam" id="PF08244">
    <property type="entry name" value="Glyco_hydro_32C"/>
    <property type="match status" value="1"/>
</dbReference>
<dbReference type="Gene3D" id="2.60.120.560">
    <property type="entry name" value="Exo-inulinase, domain 1"/>
    <property type="match status" value="1"/>
</dbReference>
<dbReference type="KEGG" id="tey:GLW17_00020"/>
<feature type="domain" description="Glycosyl hydrolase family 32 C-terminal" evidence="1">
    <location>
        <begin position="9"/>
        <end position="116"/>
    </location>
</feature>
<dbReference type="EMBL" id="CP046246">
    <property type="protein sequence ID" value="QGP75351.1"/>
    <property type="molecule type" value="Genomic_DNA"/>
</dbReference>
<gene>
    <name evidence="2" type="ORF">C7H83_07210</name>
    <name evidence="3" type="ORF">GLW17_00020</name>
</gene>
<evidence type="ECO:0000259" key="1">
    <source>
        <dbReference type="Pfam" id="PF08244"/>
    </source>
</evidence>
<reference evidence="2" key="2">
    <citation type="submission" date="2018-03" db="EMBL/GenBank/DDBJ databases">
        <authorList>
            <person name="Jeon C.O."/>
        </authorList>
    </citation>
    <scope>NUCLEOTIDE SEQUENCE</scope>
    <source>
        <strain evidence="2">LMG 26042</strain>
    </source>
</reference>
<dbReference type="Proteomes" id="UP000280475">
    <property type="component" value="Chromosome"/>
</dbReference>
<dbReference type="InterPro" id="IPR013189">
    <property type="entry name" value="Glyco_hydro_32_C"/>
</dbReference>
<evidence type="ECO:0000313" key="5">
    <source>
        <dbReference type="Proteomes" id="UP000427886"/>
    </source>
</evidence>
<dbReference type="InterPro" id="IPR051214">
    <property type="entry name" value="GH32_Enzymes"/>
</dbReference>
<name>A0A3G5FIU5_TETHA</name>
<dbReference type="RefSeq" id="WP_081497499.1">
    <property type="nucleotide sequence ID" value="NZ_BKBJ01000040.1"/>
</dbReference>
<dbReference type="PANTHER" id="PTHR43101:SF1">
    <property type="entry name" value="BETA-FRUCTOSIDASE"/>
    <property type="match status" value="1"/>
</dbReference>
<dbReference type="Proteomes" id="UP000427886">
    <property type="component" value="Chromosome"/>
</dbReference>